<dbReference type="Gene3D" id="3.40.630.30">
    <property type="match status" value="1"/>
</dbReference>
<dbReference type="STRING" id="1249481.D641_0103625"/>
<keyword evidence="1 4" id="KW-0808">Transferase</keyword>
<evidence type="ECO:0000259" key="3">
    <source>
        <dbReference type="PROSITE" id="PS51186"/>
    </source>
</evidence>
<dbReference type="SUPFAM" id="SSF55729">
    <property type="entry name" value="Acyl-CoA N-acyltransferases (Nat)"/>
    <property type="match status" value="1"/>
</dbReference>
<evidence type="ECO:0000256" key="1">
    <source>
        <dbReference type="ARBA" id="ARBA00022679"/>
    </source>
</evidence>
<dbReference type="Proteomes" id="UP000019754">
    <property type="component" value="Unassembled WGS sequence"/>
</dbReference>
<feature type="domain" description="N-acetyltransferase" evidence="3">
    <location>
        <begin position="3"/>
        <end position="159"/>
    </location>
</feature>
<dbReference type="GO" id="GO:0016747">
    <property type="term" value="F:acyltransferase activity, transferring groups other than amino-acyl groups"/>
    <property type="evidence" value="ECO:0007669"/>
    <property type="project" value="InterPro"/>
</dbReference>
<dbReference type="EMBL" id="AORC01000004">
    <property type="protein sequence ID" value="EYT50372.1"/>
    <property type="molecule type" value="Genomic_DNA"/>
</dbReference>
<dbReference type="RefSeq" id="WP_017822442.1">
    <property type="nucleotide sequence ID" value="NZ_AORC01000004.1"/>
</dbReference>
<dbReference type="InterPro" id="IPR000182">
    <property type="entry name" value="GNAT_dom"/>
</dbReference>
<reference evidence="4 5" key="1">
    <citation type="journal article" date="2013" name="Genome Announc.">
        <title>Draft genome sequence of an Actinobacterium, Brachybacterium muris strain UCD-AY4.</title>
        <authorList>
            <person name="Lo J.R."/>
            <person name="Lang J.M."/>
            <person name="Darling A.E."/>
            <person name="Eisen J.A."/>
            <person name="Coil D.A."/>
        </authorList>
    </citation>
    <scope>NUCLEOTIDE SEQUENCE [LARGE SCALE GENOMIC DNA]</scope>
    <source>
        <strain evidence="4 5">UCD-AY4</strain>
    </source>
</reference>
<proteinExistence type="predicted"/>
<name>A0A022KW70_9MICO</name>
<dbReference type="PROSITE" id="PS51186">
    <property type="entry name" value="GNAT"/>
    <property type="match status" value="1"/>
</dbReference>
<keyword evidence="2" id="KW-0012">Acyltransferase</keyword>
<organism evidence="4 5">
    <name type="scientific">Brachybacterium muris UCD-AY4</name>
    <dbReference type="NCBI Taxonomy" id="1249481"/>
    <lineage>
        <taxon>Bacteria</taxon>
        <taxon>Bacillati</taxon>
        <taxon>Actinomycetota</taxon>
        <taxon>Actinomycetes</taxon>
        <taxon>Micrococcales</taxon>
        <taxon>Dermabacteraceae</taxon>
        <taxon>Brachybacterium</taxon>
    </lineage>
</organism>
<gene>
    <name evidence="4" type="ORF">D641_0103625</name>
</gene>
<dbReference type="AlphaFoldDB" id="A0A022KW70"/>
<dbReference type="HOGENOM" id="CLU_096760_0_0_11"/>
<evidence type="ECO:0000313" key="4">
    <source>
        <dbReference type="EMBL" id="EYT50372.1"/>
    </source>
</evidence>
<accession>A0A022KW70</accession>
<evidence type="ECO:0000256" key="2">
    <source>
        <dbReference type="ARBA" id="ARBA00023315"/>
    </source>
</evidence>
<dbReference type="CDD" id="cd04301">
    <property type="entry name" value="NAT_SF"/>
    <property type="match status" value="1"/>
</dbReference>
<evidence type="ECO:0000313" key="5">
    <source>
        <dbReference type="Proteomes" id="UP000019754"/>
    </source>
</evidence>
<sequence>MTTIVSPATDADLPHLQAVEDGSDRLFVEQYVPLPEIADWNGAPSGTQRAAAPGFLLVARERADGPIVGFVHVLEPAGIAHLEQLSVLPEHGRRGHGRAMVVAALQEAAARGHHVVTLRTYADVPFNAPFYRTCGFEVTEPDSVFHRRLVEVEKQQGLLRYGQRVQMTADLADF</sequence>
<dbReference type="Pfam" id="PF00583">
    <property type="entry name" value="Acetyltransf_1"/>
    <property type="match status" value="1"/>
</dbReference>
<protein>
    <submittedName>
        <fullName evidence="4">Acetyltransferase</fullName>
    </submittedName>
</protein>
<dbReference type="InterPro" id="IPR050832">
    <property type="entry name" value="Bact_Acetyltransf"/>
</dbReference>
<keyword evidence="5" id="KW-1185">Reference proteome</keyword>
<dbReference type="PANTHER" id="PTHR43877">
    <property type="entry name" value="AMINOALKYLPHOSPHONATE N-ACETYLTRANSFERASE-RELATED-RELATED"/>
    <property type="match status" value="1"/>
</dbReference>
<dbReference type="InterPro" id="IPR016181">
    <property type="entry name" value="Acyl_CoA_acyltransferase"/>
</dbReference>
<comment type="caution">
    <text evidence="4">The sequence shown here is derived from an EMBL/GenBank/DDBJ whole genome shotgun (WGS) entry which is preliminary data.</text>
</comment>